<evidence type="ECO:0000256" key="2">
    <source>
        <dbReference type="ARBA" id="ARBA00007375"/>
    </source>
</evidence>
<comment type="similarity">
    <text evidence="2">Belongs to the TMEM86 family.</text>
</comment>
<keyword evidence="5 6" id="KW-0472">Membrane</keyword>
<keyword evidence="3 6" id="KW-0812">Transmembrane</keyword>
<dbReference type="KEGG" id="vck:PG915_01365"/>
<proteinExistence type="inferred from homology"/>
<feature type="transmembrane region" description="Helical" evidence="6">
    <location>
        <begin position="129"/>
        <end position="153"/>
    </location>
</feature>
<evidence type="ECO:0000313" key="7">
    <source>
        <dbReference type="EMBL" id="XCD16265.1"/>
    </source>
</evidence>
<feature type="transmembrane region" description="Helical" evidence="6">
    <location>
        <begin position="104"/>
        <end position="122"/>
    </location>
</feature>
<protein>
    <submittedName>
        <fullName evidence="7">Lysoplasmalogenase family protein</fullName>
    </submittedName>
</protein>
<dbReference type="InterPro" id="IPR012506">
    <property type="entry name" value="TMEM86B-like"/>
</dbReference>
<keyword evidence="4 6" id="KW-1133">Transmembrane helix</keyword>
<dbReference type="GO" id="GO:0016020">
    <property type="term" value="C:membrane"/>
    <property type="evidence" value="ECO:0007669"/>
    <property type="project" value="UniProtKB-SubCell"/>
</dbReference>
<feature type="transmembrane region" description="Helical" evidence="6">
    <location>
        <begin position="29"/>
        <end position="46"/>
    </location>
</feature>
<feature type="transmembrane region" description="Helical" evidence="6">
    <location>
        <begin position="78"/>
        <end position="98"/>
    </location>
</feature>
<dbReference type="AlphaFoldDB" id="A0AAU8BKN8"/>
<accession>A0AAU8BKN8</accession>
<dbReference type="EMBL" id="CP115920">
    <property type="protein sequence ID" value="XCD16265.1"/>
    <property type="molecule type" value="Genomic_DNA"/>
</dbReference>
<reference evidence="7" key="1">
    <citation type="submission" date="2023-01" db="EMBL/GenBank/DDBJ databases">
        <title>Vibrio sp. CB1-14 genome sequencing.</title>
        <authorList>
            <person name="Otstavnykh N."/>
            <person name="Isaeva M."/>
            <person name="Meleshko D."/>
        </authorList>
    </citation>
    <scope>NUCLEOTIDE SEQUENCE</scope>
    <source>
        <strain evidence="7">CB1-14</strain>
    </source>
</reference>
<sequence>MCMWSWLAVALSGLLYIFADEKGDKVRMVLFSLLTHALLATMILATDHLQSYQMWMLLGLGVFAVSDAIAQWQQHTKLSFVGFILAQLVYSWAMWGVVNSQFVLWLPALLLCIAIVTFLLLLPRLDSFLMPVAFMGLSLVHLLCAAGEAWLIAGTSSSTLGFCGALVLMLSALLLALDQYHFQSRRARYAVSGSYYAAQSLLVASALSFAAQ</sequence>
<dbReference type="Pfam" id="PF07947">
    <property type="entry name" value="YhhN"/>
    <property type="match status" value="1"/>
</dbReference>
<organism evidence="7">
    <name type="scientific">Vibrio chaetopteri</name>
    <dbReference type="NCBI Taxonomy" id="3016528"/>
    <lineage>
        <taxon>Bacteria</taxon>
        <taxon>Pseudomonadati</taxon>
        <taxon>Pseudomonadota</taxon>
        <taxon>Gammaproteobacteria</taxon>
        <taxon>Vibrionales</taxon>
        <taxon>Vibrionaceae</taxon>
        <taxon>Vibrio</taxon>
    </lineage>
</organism>
<evidence type="ECO:0000256" key="5">
    <source>
        <dbReference type="ARBA" id="ARBA00023136"/>
    </source>
</evidence>
<dbReference type="RefSeq" id="WP_353497558.1">
    <property type="nucleotide sequence ID" value="NZ_CP115920.1"/>
</dbReference>
<evidence type="ECO:0000256" key="6">
    <source>
        <dbReference type="SAM" id="Phobius"/>
    </source>
</evidence>
<comment type="subcellular location">
    <subcellularLocation>
        <location evidence="1">Membrane</location>
        <topology evidence="1">Multi-pass membrane protein</topology>
    </subcellularLocation>
</comment>
<evidence type="ECO:0000256" key="4">
    <source>
        <dbReference type="ARBA" id="ARBA00022989"/>
    </source>
</evidence>
<name>A0AAU8BKN8_9VIBR</name>
<evidence type="ECO:0000256" key="3">
    <source>
        <dbReference type="ARBA" id="ARBA00022692"/>
    </source>
</evidence>
<evidence type="ECO:0000256" key="1">
    <source>
        <dbReference type="ARBA" id="ARBA00004141"/>
    </source>
</evidence>
<feature type="transmembrane region" description="Helical" evidence="6">
    <location>
        <begin position="159"/>
        <end position="177"/>
    </location>
</feature>
<gene>
    <name evidence="7" type="ORF">PG915_01365</name>
</gene>
<feature type="transmembrane region" description="Helical" evidence="6">
    <location>
        <begin position="189"/>
        <end position="211"/>
    </location>
</feature>